<reference evidence="2" key="2">
    <citation type="journal article" date="2023" name="Commun. Biol.">
        <title>Intrasexual cuticular hydrocarbon dimorphism in a wasp sheds light on hydrocarbon biosynthesis genes in Hymenoptera.</title>
        <authorList>
            <person name="Moris V.C."/>
            <person name="Podsiadlowski L."/>
            <person name="Martin S."/>
            <person name="Oeyen J.P."/>
            <person name="Donath A."/>
            <person name="Petersen M."/>
            <person name="Wilbrandt J."/>
            <person name="Misof B."/>
            <person name="Liedtke D."/>
            <person name="Thamm M."/>
            <person name="Scheiner R."/>
            <person name="Schmitt T."/>
            <person name="Niehuis O."/>
        </authorList>
    </citation>
    <scope>NUCLEOTIDE SEQUENCE</scope>
    <source>
        <strain evidence="2">GBR_01_08_01A</strain>
    </source>
</reference>
<keyword evidence="3" id="KW-1185">Reference proteome</keyword>
<accession>A0AAD9RK92</accession>
<comment type="caution">
    <text evidence="2">The sequence shown here is derived from an EMBL/GenBank/DDBJ whole genome shotgun (WGS) entry which is preliminary data.</text>
</comment>
<evidence type="ECO:0000313" key="2">
    <source>
        <dbReference type="EMBL" id="KAK2581289.1"/>
    </source>
</evidence>
<organism evidence="2 3">
    <name type="scientific">Odynerus spinipes</name>
    <dbReference type="NCBI Taxonomy" id="1348599"/>
    <lineage>
        <taxon>Eukaryota</taxon>
        <taxon>Metazoa</taxon>
        <taxon>Ecdysozoa</taxon>
        <taxon>Arthropoda</taxon>
        <taxon>Hexapoda</taxon>
        <taxon>Insecta</taxon>
        <taxon>Pterygota</taxon>
        <taxon>Neoptera</taxon>
        <taxon>Endopterygota</taxon>
        <taxon>Hymenoptera</taxon>
        <taxon>Apocrita</taxon>
        <taxon>Aculeata</taxon>
        <taxon>Vespoidea</taxon>
        <taxon>Vespidae</taxon>
        <taxon>Eumeninae</taxon>
        <taxon>Odynerus</taxon>
    </lineage>
</organism>
<feature type="region of interest" description="Disordered" evidence="1">
    <location>
        <begin position="106"/>
        <end position="133"/>
    </location>
</feature>
<name>A0AAD9RK92_9HYME</name>
<dbReference type="AlphaFoldDB" id="A0AAD9RK92"/>
<dbReference type="Proteomes" id="UP001258017">
    <property type="component" value="Unassembled WGS sequence"/>
</dbReference>
<gene>
    <name evidence="2" type="ORF">KPH14_008075</name>
</gene>
<feature type="compositionally biased region" description="Basic and acidic residues" evidence="1">
    <location>
        <begin position="106"/>
        <end position="121"/>
    </location>
</feature>
<evidence type="ECO:0000256" key="1">
    <source>
        <dbReference type="SAM" id="MobiDB-lite"/>
    </source>
</evidence>
<sequence length="162" mass="18719">MSKFGLMKFNGDKIVERFTEIKRLPDPRNLIPGHFKSIGHSWFLQLAHVCKHRSRPLGLLMATRSHLSELTGLKPFSLYSRAHCSTLLLRGGALLARKIVEVSEKDRKRAGERREGEESRITMEPSEDAGEREVEGIVRAPWWTYAERWARSKGRTLVPPWW</sequence>
<evidence type="ECO:0000313" key="3">
    <source>
        <dbReference type="Proteomes" id="UP001258017"/>
    </source>
</evidence>
<proteinExistence type="predicted"/>
<reference evidence="2" key="1">
    <citation type="submission" date="2021-08" db="EMBL/GenBank/DDBJ databases">
        <authorList>
            <person name="Misof B."/>
            <person name="Oliver O."/>
            <person name="Podsiadlowski L."/>
            <person name="Donath A."/>
            <person name="Peters R."/>
            <person name="Mayer C."/>
            <person name="Rust J."/>
            <person name="Gunkel S."/>
            <person name="Lesny P."/>
            <person name="Martin S."/>
            <person name="Oeyen J.P."/>
            <person name="Petersen M."/>
            <person name="Panagiotis P."/>
            <person name="Wilbrandt J."/>
            <person name="Tanja T."/>
        </authorList>
    </citation>
    <scope>NUCLEOTIDE SEQUENCE</scope>
    <source>
        <strain evidence="2">GBR_01_08_01A</strain>
        <tissue evidence="2">Thorax + abdomen</tissue>
    </source>
</reference>
<dbReference type="EMBL" id="JAIFRP010000042">
    <property type="protein sequence ID" value="KAK2581289.1"/>
    <property type="molecule type" value="Genomic_DNA"/>
</dbReference>
<protein>
    <submittedName>
        <fullName evidence="2">Uncharacterized protein</fullName>
    </submittedName>
</protein>